<evidence type="ECO:0000256" key="4">
    <source>
        <dbReference type="SAM" id="Phobius"/>
    </source>
</evidence>
<reference evidence="8 9" key="1">
    <citation type="submission" date="2010-12" db="EMBL/GenBank/DDBJ databases">
        <title>Complete sequence of Ethanoligenens harbinense YUAN-3.</title>
        <authorList>
            <person name="Lucas S."/>
            <person name="Copeland A."/>
            <person name="Lapidus A."/>
            <person name="Cheng J.-F."/>
            <person name="Bruce D."/>
            <person name="Goodwin L."/>
            <person name="Pitluck S."/>
            <person name="Chertkov O."/>
            <person name="Misra M."/>
            <person name="Detter J.C."/>
            <person name="Han C."/>
            <person name="Tapia R."/>
            <person name="Land M."/>
            <person name="Hauser L."/>
            <person name="Jeffries C."/>
            <person name="Kyrpides N."/>
            <person name="Ivanova N."/>
            <person name="Mikhailova N."/>
            <person name="Wang A."/>
            <person name="Mouttaki H."/>
            <person name="He Z."/>
            <person name="Zhou J."/>
            <person name="Hemme C.L."/>
            <person name="Woyke T."/>
        </authorList>
    </citation>
    <scope>NUCLEOTIDE SEQUENCE [LARGE SCALE GENOMIC DNA]</scope>
    <source>
        <strain evidence="9">DSM 18485 / JCM 12961 / CGMCC 1.5033 / YUAN-3</strain>
    </source>
</reference>
<dbReference type="GO" id="GO:0030313">
    <property type="term" value="C:cell envelope"/>
    <property type="evidence" value="ECO:0007669"/>
    <property type="project" value="UniProtKB-SubCell"/>
</dbReference>
<dbReference type="Proteomes" id="UP000001551">
    <property type="component" value="Chromosome"/>
</dbReference>
<keyword evidence="4" id="KW-0812">Transmembrane</keyword>
<dbReference type="InterPro" id="IPR050465">
    <property type="entry name" value="UPF0194_transport"/>
</dbReference>
<evidence type="ECO:0000256" key="3">
    <source>
        <dbReference type="SAM" id="MobiDB-lite"/>
    </source>
</evidence>
<evidence type="ECO:0000259" key="7">
    <source>
        <dbReference type="Pfam" id="PF25990"/>
    </source>
</evidence>
<protein>
    <submittedName>
        <fullName evidence="8">Efflux transporter, RND family, MFP subunit</fullName>
    </submittedName>
</protein>
<feature type="domain" description="Multidrug resistance protein MdtA-like barrel-sandwich hybrid" evidence="5">
    <location>
        <begin position="306"/>
        <end position="390"/>
    </location>
</feature>
<dbReference type="Pfam" id="PF25990">
    <property type="entry name" value="Beta-barrel_YknX"/>
    <property type="match status" value="1"/>
</dbReference>
<dbReference type="Pfam" id="PF25917">
    <property type="entry name" value="BSH_RND"/>
    <property type="match status" value="1"/>
</dbReference>
<feature type="compositionally biased region" description="Low complexity" evidence="3">
    <location>
        <begin position="280"/>
        <end position="293"/>
    </location>
</feature>
<dbReference type="Pfam" id="PF25973">
    <property type="entry name" value="BSH_CzcB"/>
    <property type="match status" value="1"/>
</dbReference>
<accession>E6U4Y5</accession>
<dbReference type="Gene3D" id="2.40.420.20">
    <property type="match status" value="1"/>
</dbReference>
<keyword evidence="9" id="KW-1185">Reference proteome</keyword>
<feature type="transmembrane region" description="Helical" evidence="4">
    <location>
        <begin position="32"/>
        <end position="55"/>
    </location>
</feature>
<keyword evidence="4" id="KW-1133">Transmembrane helix</keyword>
<feature type="domain" description="YknX-like beta-barrel" evidence="7">
    <location>
        <begin position="401"/>
        <end position="474"/>
    </location>
</feature>
<dbReference type="SUPFAM" id="SSF111369">
    <property type="entry name" value="HlyD-like secretion proteins"/>
    <property type="match status" value="2"/>
</dbReference>
<dbReference type="PANTHER" id="PTHR32347">
    <property type="entry name" value="EFFLUX SYSTEM COMPONENT YKNX-RELATED"/>
    <property type="match status" value="1"/>
</dbReference>
<evidence type="ECO:0000256" key="1">
    <source>
        <dbReference type="ARBA" id="ARBA00004196"/>
    </source>
</evidence>
<sequence length="644" mass="63997">MKKPWGTKKAPGGAVPQPVVQAGRTKWYRKTWFRITAVVVVVAVVGGGFAIYHVMASNNMPTSTTTFRLMQARTGSVEKTVSGTGTVSNSAEETLTAPDAGTVDSVSVKDGDTVKQGQVLAHINSPTAQQTLESKQTALTQAQNTLASAQASLSNLYITAPLAGRIKAVQVSAGDTSSTVNALGFLCYLSTSRSMTLTISGAQTSVTNNEGVNVTLSDGSTVAGTVTGVSGGQSSSSVTVTIGTDTPAVGSTATVTTTDGKTVGSGTLALVNYYKITSSGASSVSTGSSSGSSGSYGSGSGSTGSSSSGTITNVYVAENQMVSKTQNLFKLDGTSLNSTITADQQAVTNAQNDLASAQAAVDANNITSPVNGTVTAVDVKVGDSVASGGNVVGVIDPTQMQTQVTVNESDIDSVKTGQTVHVTLSALSGTAYTGTVTDVNTIGTNSNGVATFNVTIGISNPTNILVGMSTNVEIVTQSVQNVVTVPAAAILEKRGSTGYVIPASSVTDSSGKSKTLNNINTMQLVQKYGKEVTIGLSTTSTVEIKSGLSDGDRVAEPVTINLAAIKSLTSGSTSSLSTLLGGGMGGYGGGMGGGMGGGTGGYTRRSTGGTGNTVGGGTTSGGTTTGGTTSGSTARTTTGGGNNG</sequence>
<organism evidence="8 9">
    <name type="scientific">Ethanoligenens harbinense (strain DSM 18485 / JCM 12961 / CGMCC 1.5033 / YUAN-3)</name>
    <dbReference type="NCBI Taxonomy" id="663278"/>
    <lineage>
        <taxon>Bacteria</taxon>
        <taxon>Bacillati</taxon>
        <taxon>Bacillota</taxon>
        <taxon>Clostridia</taxon>
        <taxon>Eubacteriales</taxon>
        <taxon>Oscillospiraceae</taxon>
        <taxon>Ethanoligenens</taxon>
    </lineage>
</organism>
<feature type="region of interest" description="Disordered" evidence="3">
    <location>
        <begin position="598"/>
        <end position="644"/>
    </location>
</feature>
<evidence type="ECO:0000313" key="9">
    <source>
        <dbReference type="Proteomes" id="UP000001551"/>
    </source>
</evidence>
<keyword evidence="4" id="KW-0472">Membrane</keyword>
<dbReference type="EMBL" id="CP002400">
    <property type="protein sequence ID" value="ADU26691.1"/>
    <property type="molecule type" value="Genomic_DNA"/>
</dbReference>
<keyword evidence="2" id="KW-0175">Coiled coil</keyword>
<proteinExistence type="predicted"/>
<dbReference type="InterPro" id="IPR058625">
    <property type="entry name" value="MdtA-like_BSH"/>
</dbReference>
<dbReference type="eggNOG" id="COG0845">
    <property type="taxonomic scope" value="Bacteria"/>
</dbReference>
<dbReference type="Gene3D" id="2.40.30.170">
    <property type="match status" value="2"/>
</dbReference>
<feature type="region of interest" description="Disordered" evidence="3">
    <location>
        <begin position="280"/>
        <end position="308"/>
    </location>
</feature>
<dbReference type="HOGENOM" id="CLU_424982_0_0_9"/>
<evidence type="ECO:0000259" key="6">
    <source>
        <dbReference type="Pfam" id="PF25973"/>
    </source>
</evidence>
<dbReference type="KEGG" id="eha:Ethha_1140"/>
<feature type="compositionally biased region" description="Gly residues" evidence="3">
    <location>
        <begin position="608"/>
        <end position="629"/>
    </location>
</feature>
<dbReference type="InterPro" id="IPR058636">
    <property type="entry name" value="Beta-barrel_YknX"/>
</dbReference>
<comment type="subcellular location">
    <subcellularLocation>
        <location evidence="1">Cell envelope</location>
    </subcellularLocation>
</comment>
<dbReference type="AlphaFoldDB" id="E6U4Y5"/>
<evidence type="ECO:0000259" key="5">
    <source>
        <dbReference type="Pfam" id="PF25917"/>
    </source>
</evidence>
<dbReference type="STRING" id="663278.Ethha_1140"/>
<evidence type="ECO:0000313" key="8">
    <source>
        <dbReference type="EMBL" id="ADU26691.1"/>
    </source>
</evidence>
<gene>
    <name evidence="8" type="ordered locus">Ethha_1140</name>
</gene>
<evidence type="ECO:0000256" key="2">
    <source>
        <dbReference type="ARBA" id="ARBA00023054"/>
    </source>
</evidence>
<dbReference type="RefSeq" id="WP_013485052.1">
    <property type="nucleotide sequence ID" value="NC_014828.1"/>
</dbReference>
<name>E6U4Y5_ETHHY</name>
<dbReference type="Gene3D" id="2.40.50.100">
    <property type="match status" value="3"/>
</dbReference>
<dbReference type="Gene3D" id="1.10.287.470">
    <property type="entry name" value="Helix hairpin bin"/>
    <property type="match status" value="1"/>
</dbReference>
<dbReference type="InterPro" id="IPR058647">
    <property type="entry name" value="BSH_CzcB-like"/>
</dbReference>
<feature type="domain" description="CzcB-like barrel-sandwich hybrid" evidence="6">
    <location>
        <begin position="98"/>
        <end position="176"/>
    </location>
</feature>